<dbReference type="RefSeq" id="WP_344735564.1">
    <property type="nucleotide sequence ID" value="NZ_BAAAZH010000036.1"/>
</dbReference>
<protein>
    <recommendedName>
        <fullName evidence="3">DUF2993 domain-containing protein</fullName>
    </recommendedName>
</protein>
<dbReference type="Pfam" id="PF11209">
    <property type="entry name" value="LmeA"/>
    <property type="match status" value="1"/>
</dbReference>
<proteinExistence type="predicted"/>
<gene>
    <name evidence="1" type="ORF">GCM10022215_42680</name>
</gene>
<accession>A0ABP7Y2E4</accession>
<dbReference type="InterPro" id="IPR021373">
    <property type="entry name" value="DUF2993"/>
</dbReference>
<name>A0ABP7Y2E4_9ACTN</name>
<keyword evidence="2" id="KW-1185">Reference proteome</keyword>
<evidence type="ECO:0000313" key="2">
    <source>
        <dbReference type="Proteomes" id="UP001501495"/>
    </source>
</evidence>
<comment type="caution">
    <text evidence="1">The sequence shown here is derived from an EMBL/GenBank/DDBJ whole genome shotgun (WGS) entry which is preliminary data.</text>
</comment>
<evidence type="ECO:0008006" key="3">
    <source>
        <dbReference type="Google" id="ProtNLM"/>
    </source>
</evidence>
<evidence type="ECO:0000313" key="1">
    <source>
        <dbReference type="EMBL" id="GAA4129768.1"/>
    </source>
</evidence>
<dbReference type="Proteomes" id="UP001501495">
    <property type="component" value="Unassembled WGS sequence"/>
</dbReference>
<organism evidence="1 2">
    <name type="scientific">Nocardioides fonticola</name>
    <dbReference type="NCBI Taxonomy" id="450363"/>
    <lineage>
        <taxon>Bacteria</taxon>
        <taxon>Bacillati</taxon>
        <taxon>Actinomycetota</taxon>
        <taxon>Actinomycetes</taxon>
        <taxon>Propionibacteriales</taxon>
        <taxon>Nocardioidaceae</taxon>
        <taxon>Nocardioides</taxon>
    </lineage>
</organism>
<dbReference type="EMBL" id="BAAAZH010000036">
    <property type="protein sequence ID" value="GAA4129768.1"/>
    <property type="molecule type" value="Genomic_DNA"/>
</dbReference>
<reference evidence="2" key="1">
    <citation type="journal article" date="2019" name="Int. J. Syst. Evol. Microbiol.">
        <title>The Global Catalogue of Microorganisms (GCM) 10K type strain sequencing project: providing services to taxonomists for standard genome sequencing and annotation.</title>
        <authorList>
            <consortium name="The Broad Institute Genomics Platform"/>
            <consortium name="The Broad Institute Genome Sequencing Center for Infectious Disease"/>
            <person name="Wu L."/>
            <person name="Ma J."/>
        </authorList>
    </citation>
    <scope>NUCLEOTIDE SEQUENCE [LARGE SCALE GENOMIC DNA]</scope>
    <source>
        <strain evidence="2">JCM 16703</strain>
    </source>
</reference>
<sequence length="245" mass="25636">MTTPADRSPRRRALLVVGVLLLLVLTDRALGTAAGWYAGRESGCPGLGVHVSSLPTGTPAAWQLLRGRFGAVDVGGDRVEAAGVVSDLDLHLDDVDVRGEQVGSLDGEVRIAWSEVARYVRGQEPFAADTDLRLTGLGDDRVQVDLTVPVVLVDVPVSLTARLDAVDGAVAVTADRLSVAGIDTSALPPGLEQQVLDLASRTWPVDLPPGVVLDDVRAAGDDLEVRVSGADLRRPQLQDSSVCAG</sequence>